<evidence type="ECO:0000313" key="2">
    <source>
        <dbReference type="Proteomes" id="UP000188605"/>
    </source>
</evidence>
<protein>
    <submittedName>
        <fullName evidence="1">ECF transporter S component</fullName>
    </submittedName>
</protein>
<organism evidence="1 2">
    <name type="scientific">Candidatus Epulonipiscium fishelsonii</name>
    <dbReference type="NCBI Taxonomy" id="77094"/>
    <lineage>
        <taxon>Bacteria</taxon>
        <taxon>Bacillati</taxon>
        <taxon>Bacillota</taxon>
        <taxon>Clostridia</taxon>
        <taxon>Lachnospirales</taxon>
        <taxon>Lachnospiraceae</taxon>
        <taxon>Candidatus Epulonipiscium</taxon>
    </lineage>
</organism>
<sequence>MNTKSLTFLGVLLAMEIILSFTPLGFIPLGFTNATTVHIPVIIGAIVLGLKGGIILGGAFGIMSVIIATTRPTLTSFVFSPFITIGGMHGNIFSLFIAIVPRIMIGVTAYYTYKLLKSKSDKLAYVVAGVVGSLTNTILVLGSIYLFFGKEFAQVNQVEIGALFGVIMGIIGVNGVPEAIVAGVLVTTICTVLKSAFKLKFS</sequence>
<evidence type="ECO:0000313" key="1">
    <source>
        <dbReference type="EMBL" id="ONI41076.1"/>
    </source>
</evidence>
<name>A0ACC8XDS8_9FIRM</name>
<comment type="caution">
    <text evidence="1">The sequence shown here is derived from an EMBL/GenBank/DDBJ whole genome shotgun (WGS) entry which is preliminary data.</text>
</comment>
<gene>
    <name evidence="1" type="ORF">AN396_04815</name>
</gene>
<reference evidence="1" key="1">
    <citation type="submission" date="2016-08" db="EMBL/GenBank/DDBJ databases">
        <authorList>
            <person name="Ngugi D.K."/>
            <person name="Miyake S."/>
            <person name="Stingl U."/>
        </authorList>
    </citation>
    <scope>NUCLEOTIDE SEQUENCE</scope>
    <source>
        <strain evidence="1">SCG-B11WGA-EpuloA1</strain>
    </source>
</reference>
<accession>A0ACC8XDS8</accession>
<dbReference type="EMBL" id="LJDB01000043">
    <property type="protein sequence ID" value="ONI41076.1"/>
    <property type="molecule type" value="Genomic_DNA"/>
</dbReference>
<proteinExistence type="predicted"/>
<keyword evidence="2" id="KW-1185">Reference proteome</keyword>
<dbReference type="Proteomes" id="UP000188605">
    <property type="component" value="Unassembled WGS sequence"/>
</dbReference>